<comment type="caution">
    <text evidence="3">The sequence shown here is derived from an EMBL/GenBank/DDBJ whole genome shotgun (WGS) entry which is preliminary data.</text>
</comment>
<evidence type="ECO:0000313" key="3">
    <source>
        <dbReference type="EMBL" id="KAF5770510.1"/>
    </source>
</evidence>
<dbReference type="InterPro" id="IPR039768">
    <property type="entry name" value="Nmd3"/>
</dbReference>
<reference evidence="3" key="1">
    <citation type="journal article" date="2017" name="Nature">
        <title>The sunflower genome provides insights into oil metabolism, flowering and Asterid evolution.</title>
        <authorList>
            <person name="Badouin H."/>
            <person name="Gouzy J."/>
            <person name="Grassa C.J."/>
            <person name="Murat F."/>
            <person name="Staton S.E."/>
            <person name="Cottret L."/>
            <person name="Lelandais-Briere C."/>
            <person name="Owens G.L."/>
            <person name="Carrere S."/>
            <person name="Mayjonade B."/>
            <person name="Legrand L."/>
            <person name="Gill N."/>
            <person name="Kane N.C."/>
            <person name="Bowers J.E."/>
            <person name="Hubner S."/>
            <person name="Bellec A."/>
            <person name="Berard A."/>
            <person name="Berges H."/>
            <person name="Blanchet N."/>
            <person name="Boniface M.C."/>
            <person name="Brunel D."/>
            <person name="Catrice O."/>
            <person name="Chaidir N."/>
            <person name="Claudel C."/>
            <person name="Donnadieu C."/>
            <person name="Faraut T."/>
            <person name="Fievet G."/>
            <person name="Helmstetter N."/>
            <person name="King M."/>
            <person name="Knapp S.J."/>
            <person name="Lai Z."/>
            <person name="Le Paslier M.C."/>
            <person name="Lippi Y."/>
            <person name="Lorenzon L."/>
            <person name="Mandel J.R."/>
            <person name="Marage G."/>
            <person name="Marchand G."/>
            <person name="Marquand E."/>
            <person name="Bret-Mestries E."/>
            <person name="Morien E."/>
            <person name="Nambeesan S."/>
            <person name="Nguyen T."/>
            <person name="Pegot-Espagnet P."/>
            <person name="Pouilly N."/>
            <person name="Raftis F."/>
            <person name="Sallet E."/>
            <person name="Schiex T."/>
            <person name="Thomas J."/>
            <person name="Vandecasteele C."/>
            <person name="Vares D."/>
            <person name="Vear F."/>
            <person name="Vautrin S."/>
            <person name="Crespi M."/>
            <person name="Mangin B."/>
            <person name="Burke J.M."/>
            <person name="Salse J."/>
            <person name="Munos S."/>
            <person name="Vincourt P."/>
            <person name="Rieseberg L.H."/>
            <person name="Langlade N.B."/>
        </authorList>
    </citation>
    <scope>NUCLEOTIDE SEQUENCE</scope>
    <source>
        <tissue evidence="3">Leaves</tissue>
    </source>
</reference>
<keyword evidence="1" id="KW-0963">Cytoplasm</keyword>
<dbReference type="GO" id="GO:0005737">
    <property type="term" value="C:cytoplasm"/>
    <property type="evidence" value="ECO:0007669"/>
    <property type="project" value="UniProtKB-SubCell"/>
</dbReference>
<dbReference type="PANTHER" id="PTHR12746">
    <property type="entry name" value="NONSENSE-MEDIATED MRNA DECAY PROTEIN 3"/>
    <property type="match status" value="1"/>
</dbReference>
<protein>
    <recommendedName>
        <fullName evidence="1">60S ribosomal export protein NMD3</fullName>
    </recommendedName>
</protein>
<dbReference type="InterPro" id="IPR007064">
    <property type="entry name" value="Nmd3_N"/>
</dbReference>
<keyword evidence="1" id="KW-0539">Nucleus</keyword>
<dbReference type="Gramene" id="mRNA:HanXRQr2_Chr14g0660251">
    <property type="protein sequence ID" value="CDS:HanXRQr2_Chr14g0660251.1"/>
    <property type="gene ID" value="HanXRQr2_Chr14g0660251"/>
</dbReference>
<dbReference type="PANTHER" id="PTHR12746:SF2">
    <property type="entry name" value="60S RIBOSOMAL EXPORT PROTEIN NMD3"/>
    <property type="match status" value="1"/>
</dbReference>
<keyword evidence="1" id="KW-0813">Transport</keyword>
<dbReference type="GO" id="GO:0043023">
    <property type="term" value="F:ribosomal large subunit binding"/>
    <property type="evidence" value="ECO:0007669"/>
    <property type="project" value="InterPro"/>
</dbReference>
<comment type="similarity">
    <text evidence="1">Belongs to the NMD3 family.</text>
</comment>
<evidence type="ECO:0000313" key="4">
    <source>
        <dbReference type="Proteomes" id="UP000215914"/>
    </source>
</evidence>
<dbReference type="EMBL" id="MNCJ02000329">
    <property type="protein sequence ID" value="KAF5770510.1"/>
    <property type="molecule type" value="Genomic_DNA"/>
</dbReference>
<comment type="function">
    <text evidence="1">Acts as an adapter for the XPO1/CRM1-mediated export of the 60S ribosomal subunit.</text>
</comment>
<dbReference type="GO" id="GO:0015031">
    <property type="term" value="P:protein transport"/>
    <property type="evidence" value="ECO:0007669"/>
    <property type="project" value="UniProtKB-KW"/>
</dbReference>
<dbReference type="Pfam" id="PF04981">
    <property type="entry name" value="NMD3"/>
    <property type="match status" value="1"/>
</dbReference>
<accession>A0A9K3EC49</accession>
<feature type="domain" description="Nmd3 N-terminal" evidence="2">
    <location>
        <begin position="2"/>
        <end position="93"/>
    </location>
</feature>
<comment type="subcellular location">
    <subcellularLocation>
        <location evidence="1">Cytoplasm</location>
    </subcellularLocation>
    <subcellularLocation>
        <location evidence="1">Nucleus</location>
    </subcellularLocation>
</comment>
<name>A0A9K3EC49_HELAN</name>
<dbReference type="Proteomes" id="UP000215914">
    <property type="component" value="Unassembled WGS sequence"/>
</dbReference>
<evidence type="ECO:0000256" key="1">
    <source>
        <dbReference type="RuleBase" id="RU364108"/>
    </source>
</evidence>
<dbReference type="AlphaFoldDB" id="A0A9K3EC49"/>
<keyword evidence="1" id="KW-0653">Protein transport</keyword>
<sequence>MAVVQLRQRVSYRRALFYLDKLIFKHDVVKAIRIKQMDSGIDYFFFANCAHVVKFAEFIQKVIPIYSSYDKQLVSRDRKRNKCNYKYTFSLEI</sequence>
<reference evidence="3" key="2">
    <citation type="submission" date="2020-06" db="EMBL/GenBank/DDBJ databases">
        <title>Helianthus annuus Genome sequencing and assembly Release 2.</title>
        <authorList>
            <person name="Gouzy J."/>
            <person name="Langlade N."/>
            <person name="Munos S."/>
        </authorList>
    </citation>
    <scope>NUCLEOTIDE SEQUENCE</scope>
    <source>
        <tissue evidence="3">Leaves</tissue>
    </source>
</reference>
<gene>
    <name evidence="3" type="ORF">HanXRQr2_Chr14g0660251</name>
</gene>
<evidence type="ECO:0000259" key="2">
    <source>
        <dbReference type="Pfam" id="PF04981"/>
    </source>
</evidence>
<keyword evidence="4" id="KW-1185">Reference proteome</keyword>
<proteinExistence type="inferred from homology"/>
<dbReference type="GO" id="GO:0005634">
    <property type="term" value="C:nucleus"/>
    <property type="evidence" value="ECO:0007669"/>
    <property type="project" value="UniProtKB-SubCell"/>
</dbReference>
<organism evidence="3 4">
    <name type="scientific">Helianthus annuus</name>
    <name type="common">Common sunflower</name>
    <dbReference type="NCBI Taxonomy" id="4232"/>
    <lineage>
        <taxon>Eukaryota</taxon>
        <taxon>Viridiplantae</taxon>
        <taxon>Streptophyta</taxon>
        <taxon>Embryophyta</taxon>
        <taxon>Tracheophyta</taxon>
        <taxon>Spermatophyta</taxon>
        <taxon>Magnoliopsida</taxon>
        <taxon>eudicotyledons</taxon>
        <taxon>Gunneridae</taxon>
        <taxon>Pentapetalae</taxon>
        <taxon>asterids</taxon>
        <taxon>campanulids</taxon>
        <taxon>Asterales</taxon>
        <taxon>Asteraceae</taxon>
        <taxon>Asteroideae</taxon>
        <taxon>Heliantheae alliance</taxon>
        <taxon>Heliantheae</taxon>
        <taxon>Helianthus</taxon>
    </lineage>
</organism>